<comment type="caution">
    <text evidence="1">The sequence shown here is derived from an EMBL/GenBank/DDBJ whole genome shotgun (WGS) entry which is preliminary data.</text>
</comment>
<evidence type="ECO:0000313" key="1">
    <source>
        <dbReference type="EMBL" id="KAH7925872.1"/>
    </source>
</evidence>
<reference evidence="1" key="1">
    <citation type="journal article" date="2021" name="New Phytol.">
        <title>Evolutionary innovations through gain and loss of genes in the ectomycorrhizal Boletales.</title>
        <authorList>
            <person name="Wu G."/>
            <person name="Miyauchi S."/>
            <person name="Morin E."/>
            <person name="Kuo A."/>
            <person name="Drula E."/>
            <person name="Varga T."/>
            <person name="Kohler A."/>
            <person name="Feng B."/>
            <person name="Cao Y."/>
            <person name="Lipzen A."/>
            <person name="Daum C."/>
            <person name="Hundley H."/>
            <person name="Pangilinan J."/>
            <person name="Johnson J."/>
            <person name="Barry K."/>
            <person name="LaButti K."/>
            <person name="Ng V."/>
            <person name="Ahrendt S."/>
            <person name="Min B."/>
            <person name="Choi I.G."/>
            <person name="Park H."/>
            <person name="Plett J.M."/>
            <person name="Magnuson J."/>
            <person name="Spatafora J.W."/>
            <person name="Nagy L.G."/>
            <person name="Henrissat B."/>
            <person name="Grigoriev I.V."/>
            <person name="Yang Z.L."/>
            <person name="Xu J."/>
            <person name="Martin F.M."/>
        </authorList>
    </citation>
    <scope>NUCLEOTIDE SEQUENCE</scope>
    <source>
        <strain evidence="1">KUC20120723A-06</strain>
    </source>
</reference>
<sequence>MASEKARIAKDKGNTAFKAGDYPTAIGHYTSAILADSNDHTFPLNRAAAYLKLGKNHDAERDCTAVLKLSPNNVKALFRRGQALLGLDRLTDARADLDAIIKLEPANEAVKQELANIDKLIVQRQSKQRASITSSRPGKPPSNIVQEPAADHPKRRRIPIKIIEPNEWKPSKPTAPIIDARESEDVEKTDFLTPVSSRSIPSTGKQTPEVLAAPKGPPSPSSAEKPRSFMDAKQARENAKPGRVGGGIFRPSGQHTLVTQKPSAPSSSPREIADPSPGITIPKLNAIGSNVNNAPLTKPPMTLFQFTRSWESLGSDDARWELISGIPPSSIPRMFQNSLEPSLLASILGTFRHVVDQAHNDDDRLYGRIREYMVSLQKVQRFGTVLLFMSKDEKQLLDGLWNTLQNYGHS</sequence>
<name>A0ACB8BJZ5_9AGAM</name>
<dbReference type="Proteomes" id="UP000790709">
    <property type="component" value="Unassembled WGS sequence"/>
</dbReference>
<dbReference type="EMBL" id="MU266393">
    <property type="protein sequence ID" value="KAH7925872.1"/>
    <property type="molecule type" value="Genomic_DNA"/>
</dbReference>
<accession>A0ACB8BJZ5</accession>
<organism evidence="1 2">
    <name type="scientific">Leucogyrophana mollusca</name>
    <dbReference type="NCBI Taxonomy" id="85980"/>
    <lineage>
        <taxon>Eukaryota</taxon>
        <taxon>Fungi</taxon>
        <taxon>Dikarya</taxon>
        <taxon>Basidiomycota</taxon>
        <taxon>Agaricomycotina</taxon>
        <taxon>Agaricomycetes</taxon>
        <taxon>Agaricomycetidae</taxon>
        <taxon>Boletales</taxon>
        <taxon>Boletales incertae sedis</taxon>
        <taxon>Leucogyrophana</taxon>
    </lineage>
</organism>
<evidence type="ECO:0000313" key="2">
    <source>
        <dbReference type="Proteomes" id="UP000790709"/>
    </source>
</evidence>
<keyword evidence="2" id="KW-1185">Reference proteome</keyword>
<protein>
    <submittedName>
        <fullName evidence="1">Uncharacterized protein</fullName>
    </submittedName>
</protein>
<proteinExistence type="predicted"/>
<gene>
    <name evidence="1" type="ORF">BV22DRAFT_1064082</name>
</gene>